<gene>
    <name evidence="3" type="ORF">SAMN04489812_5010</name>
</gene>
<evidence type="ECO:0000256" key="1">
    <source>
        <dbReference type="ARBA" id="ARBA00023125"/>
    </source>
</evidence>
<dbReference type="InterPro" id="IPR000551">
    <property type="entry name" value="MerR-type_HTH_dom"/>
</dbReference>
<dbReference type="PANTHER" id="PTHR30204">
    <property type="entry name" value="REDOX-CYCLING DRUG-SENSING TRANSCRIPTIONAL ACTIVATOR SOXR"/>
    <property type="match status" value="1"/>
</dbReference>
<keyword evidence="1 3" id="KW-0238">DNA-binding</keyword>
<dbReference type="GO" id="GO:0003700">
    <property type="term" value="F:DNA-binding transcription factor activity"/>
    <property type="evidence" value="ECO:0007669"/>
    <property type="project" value="InterPro"/>
</dbReference>
<dbReference type="STRING" id="630515.SAMN04489812_5010"/>
<dbReference type="GO" id="GO:0003677">
    <property type="term" value="F:DNA binding"/>
    <property type="evidence" value="ECO:0007669"/>
    <property type="project" value="UniProtKB-KW"/>
</dbReference>
<dbReference type="Gene3D" id="1.10.1660.10">
    <property type="match status" value="2"/>
</dbReference>
<dbReference type="AlphaFoldDB" id="A0A1H1Z636"/>
<dbReference type="InterPro" id="IPR009061">
    <property type="entry name" value="DNA-bd_dom_put_sf"/>
</dbReference>
<dbReference type="SUPFAM" id="SSF46955">
    <property type="entry name" value="Putative DNA-binding domain"/>
    <property type="match status" value="2"/>
</dbReference>
<evidence type="ECO:0000313" key="3">
    <source>
        <dbReference type="EMBL" id="SDT29221.1"/>
    </source>
</evidence>
<dbReference type="EMBL" id="LT629772">
    <property type="protein sequence ID" value="SDT29221.1"/>
    <property type="molecule type" value="Genomic_DNA"/>
</dbReference>
<protein>
    <submittedName>
        <fullName evidence="3">DNA-binding transcriptional regulator, MerR family</fullName>
    </submittedName>
</protein>
<dbReference type="Proteomes" id="UP000199103">
    <property type="component" value="Chromosome I"/>
</dbReference>
<name>A0A1H1Z636_9ACTN</name>
<reference evidence="3 4" key="1">
    <citation type="submission" date="2016-10" db="EMBL/GenBank/DDBJ databases">
        <authorList>
            <person name="de Groot N.N."/>
        </authorList>
    </citation>
    <scope>NUCLEOTIDE SEQUENCE [LARGE SCALE GENOMIC DNA]</scope>
    <source>
        <strain evidence="3 4">DSM 21800</strain>
    </source>
</reference>
<dbReference type="SMART" id="SM00422">
    <property type="entry name" value="HTH_MERR"/>
    <property type="match status" value="2"/>
</dbReference>
<feature type="domain" description="HTH merR-type" evidence="2">
    <location>
        <begin position="126"/>
        <end position="194"/>
    </location>
</feature>
<evidence type="ECO:0000259" key="2">
    <source>
        <dbReference type="PROSITE" id="PS50937"/>
    </source>
</evidence>
<organism evidence="3 4">
    <name type="scientific">Microlunatus soli</name>
    <dbReference type="NCBI Taxonomy" id="630515"/>
    <lineage>
        <taxon>Bacteria</taxon>
        <taxon>Bacillati</taxon>
        <taxon>Actinomycetota</taxon>
        <taxon>Actinomycetes</taxon>
        <taxon>Propionibacteriales</taxon>
        <taxon>Propionibacteriaceae</taxon>
        <taxon>Microlunatus</taxon>
    </lineage>
</organism>
<accession>A0A1H1Z636</accession>
<dbReference type="OrthoDB" id="3826383at2"/>
<dbReference type="PANTHER" id="PTHR30204:SF93">
    <property type="entry name" value="HTH MERR-TYPE DOMAIN-CONTAINING PROTEIN"/>
    <property type="match status" value="1"/>
</dbReference>
<evidence type="ECO:0000313" key="4">
    <source>
        <dbReference type="Proteomes" id="UP000199103"/>
    </source>
</evidence>
<dbReference type="Pfam" id="PF00376">
    <property type="entry name" value="MerR"/>
    <property type="match status" value="1"/>
</dbReference>
<dbReference type="PROSITE" id="PS50937">
    <property type="entry name" value="HTH_MERR_2"/>
    <property type="match status" value="2"/>
</dbReference>
<sequence>MPTLNSARMRTAHLARRADYSVQQVRNLERDGVLPPAERSDNGYRIYHERHLQCALAYRGLAAGIGPVQAKRLLRAVHNGPAAAVLAMLDAAHARLDTERGDLALARHAAAQIGSEPIGDVRPADDLTIAELADALGMRTSALRHWEAAGLLTAERDPRGRRRFTPEQVRDARIVQQLRSAGYPIDAARATLEQLRTLHGSAAGLEAILADREESITRRSRSLLAGSAALSQILPLD</sequence>
<dbReference type="RefSeq" id="WP_091528634.1">
    <property type="nucleotide sequence ID" value="NZ_LT629772.1"/>
</dbReference>
<proteinExistence type="predicted"/>
<feature type="domain" description="HTH merR-type" evidence="2">
    <location>
        <begin position="8"/>
        <end position="53"/>
    </location>
</feature>
<keyword evidence="4" id="KW-1185">Reference proteome</keyword>
<dbReference type="Pfam" id="PF13411">
    <property type="entry name" value="MerR_1"/>
    <property type="match status" value="1"/>
</dbReference>
<dbReference type="InterPro" id="IPR047057">
    <property type="entry name" value="MerR_fam"/>
</dbReference>